<protein>
    <submittedName>
        <fullName evidence="1">Uncharacterized protein</fullName>
    </submittedName>
</protein>
<evidence type="ECO:0000313" key="1">
    <source>
        <dbReference type="EMBL" id="CEK57330.1"/>
    </source>
</evidence>
<dbReference type="AlphaFoldDB" id="A0A0B6YPD2"/>
<dbReference type="EMBL" id="HACG01010465">
    <property type="protein sequence ID" value="CEK57330.1"/>
    <property type="molecule type" value="Transcribed_RNA"/>
</dbReference>
<feature type="non-terminal residue" evidence="1">
    <location>
        <position position="1"/>
    </location>
</feature>
<proteinExistence type="predicted"/>
<organism evidence="1">
    <name type="scientific">Arion vulgaris</name>
    <dbReference type="NCBI Taxonomy" id="1028688"/>
    <lineage>
        <taxon>Eukaryota</taxon>
        <taxon>Metazoa</taxon>
        <taxon>Spiralia</taxon>
        <taxon>Lophotrochozoa</taxon>
        <taxon>Mollusca</taxon>
        <taxon>Gastropoda</taxon>
        <taxon>Heterobranchia</taxon>
        <taxon>Euthyneura</taxon>
        <taxon>Panpulmonata</taxon>
        <taxon>Eupulmonata</taxon>
        <taxon>Stylommatophora</taxon>
        <taxon>Helicina</taxon>
        <taxon>Arionoidea</taxon>
        <taxon>Arionidae</taxon>
        <taxon>Arion</taxon>
    </lineage>
</organism>
<gene>
    <name evidence="1" type="primary">ORF29895</name>
</gene>
<reference evidence="1" key="1">
    <citation type="submission" date="2014-12" db="EMBL/GenBank/DDBJ databases">
        <title>Insight into the proteome of Arion vulgaris.</title>
        <authorList>
            <person name="Aradska J."/>
            <person name="Bulat T."/>
            <person name="Smidak R."/>
            <person name="Sarate P."/>
            <person name="Gangsoo J."/>
            <person name="Sialana F."/>
            <person name="Bilban M."/>
            <person name="Lubec G."/>
        </authorList>
    </citation>
    <scope>NUCLEOTIDE SEQUENCE</scope>
    <source>
        <tissue evidence="1">Skin</tissue>
    </source>
</reference>
<accession>A0A0B6YPD2</accession>
<feature type="non-terminal residue" evidence="1">
    <location>
        <position position="67"/>
    </location>
</feature>
<sequence>LQLHCYRDAVHIIRKHGRILRRLARESMNKESCTEYYFQTLNVFKQAVLITEQVYTDVHTLSTLSEM</sequence>
<name>A0A0B6YPD2_9EUPU</name>